<dbReference type="Proteomes" id="UP000028058">
    <property type="component" value="Unassembled WGS sequence"/>
</dbReference>
<reference evidence="2 3" key="1">
    <citation type="journal article" date="2014" name="Genome Announc.">
        <title>Draft Genome Sequence of Streptomyces fradiae ATCC 19609, a Strain Highly Sensitive to Antibiotics.</title>
        <authorList>
            <person name="Bekker O.B."/>
            <person name="Klimina K.M."/>
            <person name="Vatlin A.A."/>
            <person name="Zakharevich N.V."/>
            <person name="Kasianov A.S."/>
            <person name="Danilenko V.N."/>
        </authorList>
    </citation>
    <scope>NUCLEOTIDE SEQUENCE [LARGE SCALE GENOMIC DNA]</scope>
    <source>
        <strain evidence="2 3">ATCC 19609</strain>
    </source>
</reference>
<evidence type="ECO:0000256" key="1">
    <source>
        <dbReference type="SAM" id="MobiDB-lite"/>
    </source>
</evidence>
<name>A0A3M8F0K8_9ACTN</name>
<evidence type="ECO:0000313" key="2">
    <source>
        <dbReference type="EMBL" id="RKM93112.1"/>
    </source>
</evidence>
<accession>A0A3M8F0K8</accession>
<dbReference type="RefSeq" id="WP_043466864.1">
    <property type="nucleotide sequence ID" value="NZ_CP134822.1"/>
</dbReference>
<keyword evidence="3" id="KW-1185">Reference proteome</keyword>
<organism evidence="2 3">
    <name type="scientific">Streptomyces xinghaiensis</name>
    <dbReference type="NCBI Taxonomy" id="1038928"/>
    <lineage>
        <taxon>Bacteria</taxon>
        <taxon>Bacillati</taxon>
        <taxon>Actinomycetota</taxon>
        <taxon>Actinomycetes</taxon>
        <taxon>Kitasatosporales</taxon>
        <taxon>Streptomycetaceae</taxon>
        <taxon>Streptomyces</taxon>
    </lineage>
</organism>
<proteinExistence type="predicted"/>
<dbReference type="OrthoDB" id="4678575at2"/>
<comment type="caution">
    <text evidence="2">The sequence shown here is derived from an EMBL/GenBank/DDBJ whole genome shotgun (WGS) entry which is preliminary data.</text>
</comment>
<dbReference type="AlphaFoldDB" id="A0A3M8F0K8"/>
<sequence>MSRRETRFSETMLGTVRLDGREPPRRIRLDLHARADGVLRPWATTRAGLTGRVRITGLAHDPHATGDLEISPLARRRIRYRLPFTAGDRRLLLDGWKSVTPARPLTSMTRLPFTLYEDGAPVGEGTLRFPLATGLLPLLASFRFPRPADRRNTRAEDGPQTPDGPEAAVPEADGRHLAPRWDGTPGRTEVWYTTLTDPATGTGIWLHHELTAPTDGSRPYAHGWAAAFPQDGPVRHARFGPVPWPGRSPAGETAGRTTDGSVREPEAEGADGSGPGPAPDDGFTAGGVLAVPGRLAGRAGGFSWDLAEQAEEPPLFTFPRWSWRRPLLPAAQMLPAARASYDGVFSYEGRTLALRAAPGASARIYGHGNARRWAWLHADLGKDGVLEIVAAVSTRPGLRRLPPLVFLRLRHGRRTWPRRAERSAAGWAGPGRFRARIGLPTWTVTGRAGLRRIRVEVTQPPGRTLALEYRDPDGSLSVCRNSETADARILLERWWGHWRPEKEWTLAGTAHAEVGSR</sequence>
<protein>
    <submittedName>
        <fullName evidence="2">Uncharacterized protein</fullName>
    </submittedName>
</protein>
<feature type="region of interest" description="Disordered" evidence="1">
    <location>
        <begin position="241"/>
        <end position="287"/>
    </location>
</feature>
<gene>
    <name evidence="2" type="ORF">SFRA_021575</name>
</gene>
<dbReference type="EMBL" id="JNAD02000011">
    <property type="protein sequence ID" value="RKM93112.1"/>
    <property type="molecule type" value="Genomic_DNA"/>
</dbReference>
<feature type="region of interest" description="Disordered" evidence="1">
    <location>
        <begin position="147"/>
        <end position="188"/>
    </location>
</feature>
<feature type="compositionally biased region" description="Basic and acidic residues" evidence="1">
    <location>
        <begin position="147"/>
        <end position="157"/>
    </location>
</feature>
<evidence type="ECO:0000313" key="3">
    <source>
        <dbReference type="Proteomes" id="UP000028058"/>
    </source>
</evidence>